<dbReference type="InParanoid" id="G7E1A6"/>
<feature type="region of interest" description="Disordered" evidence="1">
    <location>
        <begin position="1"/>
        <end position="279"/>
    </location>
</feature>
<name>G7E1A6_MIXOS</name>
<sequence>MDQAEQSPAPPPKVAPGGFKLKFKLGARPSEPSAATPELDRASSAQTLPSRGSQSSSAQQGSRATSRSRSESPLSPVDAQRNRDNEEEEEEDSQASYSSDERDGSRSSSPERQPLQRTHTGGNSTEEDDHLRSDNRATSSDLPLHPPAPMNAPRASTSQLSRQDPQSLISPYLMGTPELPHPSSSKRKADANDGGELDGSDPTQVDKKAVKRKADSGPGKNWRKGIKGTIERGTAPTTAVKVPTYTRIRSPPAIDLDNREIPLPPETKSRPFPTQPLPKYSNAFIQAPRLDLNPAKTRRWSAQTREFTNVSGYKVVITSWFGSEHSEYQAKRVVYTEDVAEEADDSELGDTTTRSSPAPSMSSKVDPEKKKPPRKRAPAPLKPGAKPRAPRGTGPKAIAKAKKAAAAAAAAAAATPEAMSGELPPSDAA</sequence>
<feature type="compositionally biased region" description="Polar residues" evidence="1">
    <location>
        <begin position="349"/>
        <end position="363"/>
    </location>
</feature>
<feature type="compositionally biased region" description="Polar residues" evidence="1">
    <location>
        <begin position="115"/>
        <end position="124"/>
    </location>
</feature>
<protein>
    <submittedName>
        <fullName evidence="2">Uncharacterized protein</fullName>
    </submittedName>
</protein>
<dbReference type="Proteomes" id="UP000009131">
    <property type="component" value="Unassembled WGS sequence"/>
</dbReference>
<reference evidence="2 3" key="2">
    <citation type="journal article" date="2012" name="Open Biol.">
        <title>Characteristics of nucleosomes and linker DNA regions on the genome of the basidiomycete Mixia osmundae revealed by mono- and dinucleosome mapping.</title>
        <authorList>
            <person name="Nishida H."/>
            <person name="Kondo S."/>
            <person name="Matsumoto T."/>
            <person name="Suzuki Y."/>
            <person name="Yoshikawa H."/>
            <person name="Taylor T.D."/>
            <person name="Sugiyama J."/>
        </authorList>
    </citation>
    <scope>NUCLEOTIDE SEQUENCE [LARGE SCALE GENOMIC DNA]</scope>
    <source>
        <strain evidence="3">CBS 9802 / IAM 14324 / JCM 22182 / KY 12970</strain>
    </source>
</reference>
<feature type="region of interest" description="Disordered" evidence="1">
    <location>
        <begin position="340"/>
        <end position="429"/>
    </location>
</feature>
<feature type="compositionally biased region" description="Low complexity" evidence="1">
    <location>
        <begin position="404"/>
        <end position="414"/>
    </location>
</feature>
<comment type="caution">
    <text evidence="2">The sequence shown here is derived from an EMBL/GenBank/DDBJ whole genome shotgun (WGS) entry which is preliminary data.</text>
</comment>
<dbReference type="AlphaFoldDB" id="G7E1A6"/>
<dbReference type="EMBL" id="BABT02000102">
    <property type="protein sequence ID" value="GAA96616.1"/>
    <property type="molecule type" value="Genomic_DNA"/>
</dbReference>
<organism evidence="2 3">
    <name type="scientific">Mixia osmundae (strain CBS 9802 / IAM 14324 / JCM 22182 / KY 12970)</name>
    <dbReference type="NCBI Taxonomy" id="764103"/>
    <lineage>
        <taxon>Eukaryota</taxon>
        <taxon>Fungi</taxon>
        <taxon>Dikarya</taxon>
        <taxon>Basidiomycota</taxon>
        <taxon>Pucciniomycotina</taxon>
        <taxon>Mixiomycetes</taxon>
        <taxon>Mixiales</taxon>
        <taxon>Mixiaceae</taxon>
        <taxon>Mixia</taxon>
    </lineage>
</organism>
<evidence type="ECO:0000313" key="3">
    <source>
        <dbReference type="Proteomes" id="UP000009131"/>
    </source>
</evidence>
<reference evidence="2 3" key="1">
    <citation type="journal article" date="2011" name="J. Gen. Appl. Microbiol.">
        <title>Draft genome sequencing of the enigmatic basidiomycete Mixia osmundae.</title>
        <authorList>
            <person name="Nishida H."/>
            <person name="Nagatsuka Y."/>
            <person name="Sugiyama J."/>
        </authorList>
    </citation>
    <scope>NUCLEOTIDE SEQUENCE [LARGE SCALE GENOMIC DNA]</scope>
    <source>
        <strain evidence="3">CBS 9802 / IAM 14324 / JCM 22182 / KY 12970</strain>
    </source>
</reference>
<dbReference type="RefSeq" id="XP_014567345.1">
    <property type="nucleotide sequence ID" value="XM_014711859.1"/>
</dbReference>
<gene>
    <name evidence="2" type="primary">Mo03286</name>
    <name evidence="2" type="ORF">E5Q_03286</name>
</gene>
<dbReference type="OMA" id="AQMATSH"/>
<evidence type="ECO:0000313" key="2">
    <source>
        <dbReference type="EMBL" id="GAA96616.1"/>
    </source>
</evidence>
<feature type="compositionally biased region" description="Low complexity" evidence="1">
    <location>
        <begin position="50"/>
        <end position="67"/>
    </location>
</feature>
<dbReference type="OrthoDB" id="2538138at2759"/>
<feature type="compositionally biased region" description="Low complexity" evidence="1">
    <location>
        <begin position="378"/>
        <end position="391"/>
    </location>
</feature>
<accession>G7E1A6</accession>
<dbReference type="HOGENOM" id="CLU_639487_0_0_1"/>
<evidence type="ECO:0000256" key="1">
    <source>
        <dbReference type="SAM" id="MobiDB-lite"/>
    </source>
</evidence>
<feature type="compositionally biased region" description="Basic and acidic residues" evidence="1">
    <location>
        <begin position="204"/>
        <end position="215"/>
    </location>
</feature>
<keyword evidence="3" id="KW-1185">Reference proteome</keyword>
<feature type="compositionally biased region" description="Polar residues" evidence="1">
    <location>
        <begin position="154"/>
        <end position="169"/>
    </location>
</feature>
<proteinExistence type="predicted"/>